<dbReference type="STRING" id="1397694.GCA_000702585_02294"/>
<keyword evidence="2" id="KW-0689">Ribosomal protein</keyword>
<protein>
    <submittedName>
        <fullName evidence="2">Ribosomal protein L30E</fullName>
    </submittedName>
</protein>
<proteinExistence type="predicted"/>
<dbReference type="Pfam" id="PF01248">
    <property type="entry name" value="Ribosomal_L7Ae"/>
    <property type="match status" value="1"/>
</dbReference>
<dbReference type="OrthoDB" id="9794863at2"/>
<organism evidence="2 3">
    <name type="scientific">Exiguobacterium aurantiacum</name>
    <dbReference type="NCBI Taxonomy" id="33987"/>
    <lineage>
        <taxon>Bacteria</taxon>
        <taxon>Bacillati</taxon>
        <taxon>Bacillota</taxon>
        <taxon>Bacilli</taxon>
        <taxon>Bacillales</taxon>
        <taxon>Bacillales Family XII. Incertae Sedis</taxon>
        <taxon>Exiguobacterium</taxon>
    </lineage>
</organism>
<evidence type="ECO:0000313" key="2">
    <source>
        <dbReference type="EMBL" id="STO08427.1"/>
    </source>
</evidence>
<dbReference type="AlphaFoldDB" id="A0A377FUE0"/>
<dbReference type="InterPro" id="IPR004038">
    <property type="entry name" value="Ribosomal_eL8/eL30/eS12/Gad45"/>
</dbReference>
<feature type="domain" description="Ribosomal protein eL8/eL30/eS12/Gadd45" evidence="1">
    <location>
        <begin position="3"/>
        <end position="93"/>
    </location>
</feature>
<reference evidence="2 3" key="1">
    <citation type="submission" date="2018-06" db="EMBL/GenBank/DDBJ databases">
        <authorList>
            <consortium name="Pathogen Informatics"/>
            <person name="Doyle S."/>
        </authorList>
    </citation>
    <scope>NUCLEOTIDE SEQUENCE [LARGE SCALE GENOMIC DNA]</scope>
    <source>
        <strain evidence="2 3">NCTC13163</strain>
    </source>
</reference>
<keyword evidence="2" id="KW-0687">Ribonucleoprotein</keyword>
<sequence>MSQWESLLGLAARARKVTMGEEFVLKDIRAGRAKLVILAGDAGASTRKRVTDKCTSYGVPFVEVSDRYTIGAAIGKDMRVVVSVTESGFANKLKQLLS</sequence>
<dbReference type="EMBL" id="UGGP01000001">
    <property type="protein sequence ID" value="STO08427.1"/>
    <property type="molecule type" value="Genomic_DNA"/>
</dbReference>
<dbReference type="Proteomes" id="UP000254060">
    <property type="component" value="Unassembled WGS sequence"/>
</dbReference>
<dbReference type="Gene3D" id="3.30.1330.30">
    <property type="match status" value="1"/>
</dbReference>
<dbReference type="InterPro" id="IPR029064">
    <property type="entry name" value="Ribosomal_eL30-like_sf"/>
</dbReference>
<evidence type="ECO:0000313" key="3">
    <source>
        <dbReference type="Proteomes" id="UP000254060"/>
    </source>
</evidence>
<dbReference type="RefSeq" id="WP_024370141.1">
    <property type="nucleotide sequence ID" value="NZ_UGGP01000001.1"/>
</dbReference>
<evidence type="ECO:0000259" key="1">
    <source>
        <dbReference type="Pfam" id="PF01248"/>
    </source>
</evidence>
<dbReference type="SUPFAM" id="SSF55315">
    <property type="entry name" value="L30e-like"/>
    <property type="match status" value="1"/>
</dbReference>
<dbReference type="GO" id="GO:0005840">
    <property type="term" value="C:ribosome"/>
    <property type="evidence" value="ECO:0007669"/>
    <property type="project" value="UniProtKB-KW"/>
</dbReference>
<dbReference type="NCBIfam" id="NF005825">
    <property type="entry name" value="PRK07714.1"/>
    <property type="match status" value="1"/>
</dbReference>
<name>A0A377FUE0_9BACL</name>
<accession>A0A377FUE0</accession>
<gene>
    <name evidence="2" type="ORF">NCTC13163_01798</name>
</gene>